<sequence length="149" mass="16526">MRKPQAGLSPPKCVGCCRSWRRREPTRSCCGGRASKGGPRGEGGPAGGGAQQGGRGPRAALLSYHPILPVTPCPRSWGRVVGEHPQRQERVWATALGELRWSLGAELRLASKEQTTVRRAALHRLLQDEYQQYQRELQQLGKAFYVERL</sequence>
<reference evidence="2" key="3">
    <citation type="submission" date="2025-09" db="UniProtKB">
        <authorList>
            <consortium name="Ensembl"/>
        </authorList>
    </citation>
    <scope>IDENTIFICATION</scope>
</reference>
<name>A0A493U1K9_ANAPP</name>
<evidence type="ECO:0000256" key="1">
    <source>
        <dbReference type="SAM" id="MobiDB-lite"/>
    </source>
</evidence>
<evidence type="ECO:0000313" key="2">
    <source>
        <dbReference type="Ensembl" id="ENSAPLP00000032007.1"/>
    </source>
</evidence>
<feature type="region of interest" description="Disordered" evidence="1">
    <location>
        <begin position="22"/>
        <end position="57"/>
    </location>
</feature>
<dbReference type="PANTHER" id="PTHR35818">
    <property type="entry name" value="C1ORF189"/>
    <property type="match status" value="1"/>
</dbReference>
<proteinExistence type="predicted"/>
<dbReference type="GeneTree" id="ENSGT01140000284630"/>
<dbReference type="AlphaFoldDB" id="A0A493U1K9"/>
<reference evidence="2" key="2">
    <citation type="submission" date="2025-08" db="UniProtKB">
        <authorList>
            <consortium name="Ensembl"/>
        </authorList>
    </citation>
    <scope>IDENTIFICATION</scope>
</reference>
<dbReference type="Pfam" id="PF15104">
    <property type="entry name" value="CFAP141"/>
    <property type="match status" value="1"/>
</dbReference>
<dbReference type="InterPro" id="IPR029375">
    <property type="entry name" value="CFAP141"/>
</dbReference>
<dbReference type="PANTHER" id="PTHR35818:SF1">
    <property type="entry name" value="CILIA- AND FLAGELLA-ASSOCIATED PROTEIN 141"/>
    <property type="match status" value="1"/>
</dbReference>
<evidence type="ECO:0000313" key="3">
    <source>
        <dbReference type="Proteomes" id="UP000016666"/>
    </source>
</evidence>
<organism evidence="2 3">
    <name type="scientific">Anas platyrhynchos platyrhynchos</name>
    <name type="common">Northern mallard</name>
    <dbReference type="NCBI Taxonomy" id="8840"/>
    <lineage>
        <taxon>Eukaryota</taxon>
        <taxon>Metazoa</taxon>
        <taxon>Chordata</taxon>
        <taxon>Craniata</taxon>
        <taxon>Vertebrata</taxon>
        <taxon>Euteleostomi</taxon>
        <taxon>Archelosauria</taxon>
        <taxon>Archosauria</taxon>
        <taxon>Dinosauria</taxon>
        <taxon>Saurischia</taxon>
        <taxon>Theropoda</taxon>
        <taxon>Coelurosauria</taxon>
        <taxon>Aves</taxon>
        <taxon>Neognathae</taxon>
        <taxon>Galloanserae</taxon>
        <taxon>Anseriformes</taxon>
        <taxon>Anatidae</taxon>
        <taxon>Anatinae</taxon>
        <taxon>Anas</taxon>
    </lineage>
</organism>
<protein>
    <submittedName>
        <fullName evidence="2">Uncharacterized protein</fullName>
    </submittedName>
</protein>
<keyword evidence="3" id="KW-1185">Reference proteome</keyword>
<reference evidence="2 3" key="1">
    <citation type="submission" date="2017-10" db="EMBL/GenBank/DDBJ databases">
        <title>A new Pekin duck reference genome.</title>
        <authorList>
            <person name="Hou Z.-C."/>
            <person name="Zhou Z.-K."/>
            <person name="Zhu F."/>
            <person name="Hou S.-S."/>
        </authorList>
    </citation>
    <scope>NUCLEOTIDE SEQUENCE [LARGE SCALE GENOMIC DNA]</scope>
</reference>
<feature type="compositionally biased region" description="Gly residues" evidence="1">
    <location>
        <begin position="34"/>
        <end position="56"/>
    </location>
</feature>
<dbReference type="Ensembl" id="ENSAPLT00000036210.1">
    <property type="protein sequence ID" value="ENSAPLP00000032007.1"/>
    <property type="gene ID" value="ENSAPLG00000019678.1"/>
</dbReference>
<dbReference type="STRING" id="8840.ENSAPLP00000032007"/>
<accession>A0A493U1K9</accession>
<dbReference type="Proteomes" id="UP000016666">
    <property type="component" value="Chromosome 26"/>
</dbReference>